<accession>A0AAV9GRT1</accession>
<evidence type="ECO:0000313" key="2">
    <source>
        <dbReference type="Proteomes" id="UP001321760"/>
    </source>
</evidence>
<reference evidence="1" key="2">
    <citation type="submission" date="2023-05" db="EMBL/GenBank/DDBJ databases">
        <authorList>
            <consortium name="Lawrence Berkeley National Laboratory"/>
            <person name="Steindorff A."/>
            <person name="Hensen N."/>
            <person name="Bonometti L."/>
            <person name="Westerberg I."/>
            <person name="Brannstrom I.O."/>
            <person name="Guillou S."/>
            <person name="Cros-Aarteil S."/>
            <person name="Calhoun S."/>
            <person name="Haridas S."/>
            <person name="Kuo A."/>
            <person name="Mondo S."/>
            <person name="Pangilinan J."/>
            <person name="Riley R."/>
            <person name="Labutti K."/>
            <person name="Andreopoulos B."/>
            <person name="Lipzen A."/>
            <person name="Chen C."/>
            <person name="Yanf M."/>
            <person name="Daum C."/>
            <person name="Ng V."/>
            <person name="Clum A."/>
            <person name="Ohm R."/>
            <person name="Martin F."/>
            <person name="Silar P."/>
            <person name="Natvig D."/>
            <person name="Lalanne C."/>
            <person name="Gautier V."/>
            <person name="Ament-Velasquez S.L."/>
            <person name="Kruys A."/>
            <person name="Hutchinson M.I."/>
            <person name="Powell A.J."/>
            <person name="Barry K."/>
            <person name="Miller A.N."/>
            <person name="Grigoriev I.V."/>
            <person name="Debuchy R."/>
            <person name="Gladieux P."/>
            <person name="Thoren M.H."/>
            <person name="Johannesson H."/>
        </authorList>
    </citation>
    <scope>NUCLEOTIDE SEQUENCE</scope>
    <source>
        <strain evidence="1">PSN243</strain>
    </source>
</reference>
<evidence type="ECO:0000313" key="1">
    <source>
        <dbReference type="EMBL" id="KAK4451358.1"/>
    </source>
</evidence>
<dbReference type="EMBL" id="MU865928">
    <property type="protein sequence ID" value="KAK4451358.1"/>
    <property type="molecule type" value="Genomic_DNA"/>
</dbReference>
<protein>
    <submittedName>
        <fullName evidence="1">Uncharacterized protein</fullName>
    </submittedName>
</protein>
<organism evidence="1 2">
    <name type="scientific">Podospora aff. communis PSN243</name>
    <dbReference type="NCBI Taxonomy" id="3040156"/>
    <lineage>
        <taxon>Eukaryota</taxon>
        <taxon>Fungi</taxon>
        <taxon>Dikarya</taxon>
        <taxon>Ascomycota</taxon>
        <taxon>Pezizomycotina</taxon>
        <taxon>Sordariomycetes</taxon>
        <taxon>Sordariomycetidae</taxon>
        <taxon>Sordariales</taxon>
        <taxon>Podosporaceae</taxon>
        <taxon>Podospora</taxon>
    </lineage>
</organism>
<proteinExistence type="predicted"/>
<sequence length="118" mass="13202">MGADAYPQLHVFRCHTIAVGGLRHPRTGAGYDHTRRRKILKLDEFCPCCEKMRERELARTEAWLVPPLPSPPRAEGAQGLDPNLAEQLDVEEEDTKAGLDQIRWKDSKGNADIGHATC</sequence>
<gene>
    <name evidence="1" type="ORF">QBC34DRAFT_378214</name>
</gene>
<dbReference type="Proteomes" id="UP001321760">
    <property type="component" value="Unassembled WGS sequence"/>
</dbReference>
<name>A0AAV9GRT1_9PEZI</name>
<reference evidence="1" key="1">
    <citation type="journal article" date="2023" name="Mol. Phylogenet. Evol.">
        <title>Genome-scale phylogeny and comparative genomics of the fungal order Sordariales.</title>
        <authorList>
            <person name="Hensen N."/>
            <person name="Bonometti L."/>
            <person name="Westerberg I."/>
            <person name="Brannstrom I.O."/>
            <person name="Guillou S."/>
            <person name="Cros-Aarteil S."/>
            <person name="Calhoun S."/>
            <person name="Haridas S."/>
            <person name="Kuo A."/>
            <person name="Mondo S."/>
            <person name="Pangilinan J."/>
            <person name="Riley R."/>
            <person name="LaButti K."/>
            <person name="Andreopoulos B."/>
            <person name="Lipzen A."/>
            <person name="Chen C."/>
            <person name="Yan M."/>
            <person name="Daum C."/>
            <person name="Ng V."/>
            <person name="Clum A."/>
            <person name="Steindorff A."/>
            <person name="Ohm R.A."/>
            <person name="Martin F."/>
            <person name="Silar P."/>
            <person name="Natvig D.O."/>
            <person name="Lalanne C."/>
            <person name="Gautier V."/>
            <person name="Ament-Velasquez S.L."/>
            <person name="Kruys A."/>
            <person name="Hutchinson M.I."/>
            <person name="Powell A.J."/>
            <person name="Barry K."/>
            <person name="Miller A.N."/>
            <person name="Grigoriev I.V."/>
            <person name="Debuchy R."/>
            <person name="Gladieux P."/>
            <person name="Hiltunen Thoren M."/>
            <person name="Johannesson H."/>
        </authorList>
    </citation>
    <scope>NUCLEOTIDE SEQUENCE</scope>
    <source>
        <strain evidence="1">PSN243</strain>
    </source>
</reference>
<comment type="caution">
    <text evidence="1">The sequence shown here is derived from an EMBL/GenBank/DDBJ whole genome shotgun (WGS) entry which is preliminary data.</text>
</comment>
<keyword evidence="2" id="KW-1185">Reference proteome</keyword>
<dbReference type="AlphaFoldDB" id="A0AAV9GRT1"/>